<evidence type="ECO:0000256" key="1">
    <source>
        <dbReference type="SAM" id="MobiDB-lite"/>
    </source>
</evidence>
<dbReference type="EMBL" id="VIEB01000087">
    <property type="protein sequence ID" value="TQE07348.1"/>
    <property type="molecule type" value="Genomic_DNA"/>
</dbReference>
<protein>
    <submittedName>
        <fullName evidence="2">Uncharacterized protein</fullName>
    </submittedName>
</protein>
<reference evidence="2 3" key="1">
    <citation type="journal article" date="2019" name="G3 (Bethesda)">
        <title>Sequencing of a Wild Apple (Malus baccata) Genome Unravels the Differences Between Cultivated and Wild Apple Species Regarding Disease Resistance and Cold Tolerance.</title>
        <authorList>
            <person name="Chen X."/>
        </authorList>
    </citation>
    <scope>NUCLEOTIDE SEQUENCE [LARGE SCALE GENOMIC DNA]</scope>
    <source>
        <strain evidence="3">cv. Shandingzi</strain>
        <tissue evidence="2">Leaves</tissue>
    </source>
</reference>
<keyword evidence="3" id="KW-1185">Reference proteome</keyword>
<accession>A0A540N8G7</accession>
<evidence type="ECO:0000313" key="3">
    <source>
        <dbReference type="Proteomes" id="UP000315295"/>
    </source>
</evidence>
<evidence type="ECO:0000313" key="2">
    <source>
        <dbReference type="EMBL" id="TQE07348.1"/>
    </source>
</evidence>
<gene>
    <name evidence="2" type="ORF">C1H46_007001</name>
</gene>
<dbReference type="AlphaFoldDB" id="A0A540N8G7"/>
<proteinExistence type="predicted"/>
<dbReference type="Proteomes" id="UP000315295">
    <property type="component" value="Unassembled WGS sequence"/>
</dbReference>
<sequence>MGKMVYGHRWRIHAIRRRERKRADYLTENISSPDSIEFVLLPQNDAFHYSKIPSTLDPTSSGNHISNDNGDGDYTSSDSHDTLESSLANL</sequence>
<comment type="caution">
    <text evidence="2">The sequence shown here is derived from an EMBL/GenBank/DDBJ whole genome shotgun (WGS) entry which is preliminary data.</text>
</comment>
<feature type="compositionally biased region" description="Polar residues" evidence="1">
    <location>
        <begin position="52"/>
        <end position="77"/>
    </location>
</feature>
<feature type="region of interest" description="Disordered" evidence="1">
    <location>
        <begin position="51"/>
        <end position="90"/>
    </location>
</feature>
<name>A0A540N8G7_MALBA</name>
<organism evidence="2 3">
    <name type="scientific">Malus baccata</name>
    <name type="common">Siberian crab apple</name>
    <name type="synonym">Pyrus baccata</name>
    <dbReference type="NCBI Taxonomy" id="106549"/>
    <lineage>
        <taxon>Eukaryota</taxon>
        <taxon>Viridiplantae</taxon>
        <taxon>Streptophyta</taxon>
        <taxon>Embryophyta</taxon>
        <taxon>Tracheophyta</taxon>
        <taxon>Spermatophyta</taxon>
        <taxon>Magnoliopsida</taxon>
        <taxon>eudicotyledons</taxon>
        <taxon>Gunneridae</taxon>
        <taxon>Pentapetalae</taxon>
        <taxon>rosids</taxon>
        <taxon>fabids</taxon>
        <taxon>Rosales</taxon>
        <taxon>Rosaceae</taxon>
        <taxon>Amygdaloideae</taxon>
        <taxon>Maleae</taxon>
        <taxon>Malus</taxon>
    </lineage>
</organism>